<dbReference type="GO" id="GO:0004521">
    <property type="term" value="F:RNA endonuclease activity"/>
    <property type="evidence" value="ECO:0007669"/>
    <property type="project" value="TreeGrafter"/>
</dbReference>
<dbReference type="PANTHER" id="PTHR33988:SF2">
    <property type="entry name" value="ENDORIBONUCLEASE MAZF"/>
    <property type="match status" value="1"/>
</dbReference>
<dbReference type="EMBL" id="QHBU01000193">
    <property type="protein sequence ID" value="PZR79732.1"/>
    <property type="molecule type" value="Genomic_DNA"/>
</dbReference>
<dbReference type="PANTHER" id="PTHR33988">
    <property type="entry name" value="ENDORIBONUCLEASE MAZF-RELATED"/>
    <property type="match status" value="1"/>
</dbReference>
<dbReference type="GO" id="GO:0006402">
    <property type="term" value="P:mRNA catabolic process"/>
    <property type="evidence" value="ECO:0007669"/>
    <property type="project" value="TreeGrafter"/>
</dbReference>
<evidence type="ECO:0000256" key="2">
    <source>
        <dbReference type="ARBA" id="ARBA00022649"/>
    </source>
</evidence>
<evidence type="ECO:0000313" key="4">
    <source>
        <dbReference type="EMBL" id="PZR79732.1"/>
    </source>
</evidence>
<name>A0A2W5Z3B2_9BACT</name>
<comment type="similarity">
    <text evidence="1">Belongs to the PemK/MazF family.</text>
</comment>
<dbReference type="InterPro" id="IPR003477">
    <property type="entry name" value="PemK-like"/>
</dbReference>
<reference evidence="4 5" key="1">
    <citation type="journal article" date="2017" name="Nature">
        <title>Atmospheric trace gases support primary production in Antarctic desert surface soil.</title>
        <authorList>
            <person name="Ji M."/>
            <person name="Greening C."/>
            <person name="Vanwonterghem I."/>
            <person name="Carere C.R."/>
            <person name="Bay S.K."/>
            <person name="Steen J.A."/>
            <person name="Montgomery K."/>
            <person name="Lines T."/>
            <person name="Beardall J."/>
            <person name="van Dorst J."/>
            <person name="Snape I."/>
            <person name="Stott M.B."/>
            <person name="Hugenholtz P."/>
            <person name="Ferrari B.C."/>
        </authorList>
    </citation>
    <scope>NUCLEOTIDE SEQUENCE [LARGE SCALE GENOMIC DNA]</scope>
    <source>
        <strain evidence="4">RRmetagenome_bin12</strain>
    </source>
</reference>
<dbReference type="Pfam" id="PF02452">
    <property type="entry name" value="PemK_toxin"/>
    <property type="match status" value="1"/>
</dbReference>
<gene>
    <name evidence="4" type="ORF">DLM65_09945</name>
</gene>
<evidence type="ECO:0000313" key="5">
    <source>
        <dbReference type="Proteomes" id="UP000248724"/>
    </source>
</evidence>
<protein>
    <submittedName>
        <fullName evidence="4">Growth inhibitor PemK</fullName>
    </submittedName>
</protein>
<evidence type="ECO:0000256" key="3">
    <source>
        <dbReference type="SAM" id="MobiDB-lite"/>
    </source>
</evidence>
<evidence type="ECO:0000256" key="1">
    <source>
        <dbReference type="ARBA" id="ARBA00007521"/>
    </source>
</evidence>
<dbReference type="GO" id="GO:0016075">
    <property type="term" value="P:rRNA catabolic process"/>
    <property type="evidence" value="ECO:0007669"/>
    <property type="project" value="TreeGrafter"/>
</dbReference>
<dbReference type="InterPro" id="IPR011067">
    <property type="entry name" value="Plasmid_toxin/cell-grow_inhib"/>
</dbReference>
<dbReference type="Proteomes" id="UP000248724">
    <property type="component" value="Unassembled WGS sequence"/>
</dbReference>
<sequence>MVRGELFHLPPPRGARGHEQRGARYAVIVQADEFLDLSTILVAPTSISARPTSFRPTISLDGRETRVMVEQTTVIDPQRLGSCAGRLGASELGAVDNALALLLGL</sequence>
<keyword evidence="2" id="KW-1277">Toxin-antitoxin system</keyword>
<accession>A0A2W5Z3B2</accession>
<dbReference type="Gene3D" id="2.30.30.110">
    <property type="match status" value="1"/>
</dbReference>
<comment type="caution">
    <text evidence="4">The sequence shown here is derived from an EMBL/GenBank/DDBJ whole genome shotgun (WGS) entry which is preliminary data.</text>
</comment>
<organism evidence="4 5">
    <name type="scientific">Candidatus Aeolococcus gillhamiae</name>
    <dbReference type="NCBI Taxonomy" id="3127015"/>
    <lineage>
        <taxon>Bacteria</taxon>
        <taxon>Bacillati</taxon>
        <taxon>Candidatus Dormiibacterota</taxon>
        <taxon>Candidatus Dormibacteria</taxon>
        <taxon>Candidatus Aeolococcales</taxon>
        <taxon>Candidatus Aeolococcaceae</taxon>
        <taxon>Candidatus Aeolococcus</taxon>
    </lineage>
</organism>
<dbReference type="GO" id="GO:0003677">
    <property type="term" value="F:DNA binding"/>
    <property type="evidence" value="ECO:0007669"/>
    <property type="project" value="InterPro"/>
</dbReference>
<proteinExistence type="inferred from homology"/>
<feature type="region of interest" description="Disordered" evidence="3">
    <location>
        <begin position="1"/>
        <end position="20"/>
    </location>
</feature>
<dbReference type="AlphaFoldDB" id="A0A2W5Z3B2"/>
<dbReference type="SUPFAM" id="SSF50118">
    <property type="entry name" value="Cell growth inhibitor/plasmid maintenance toxic component"/>
    <property type="match status" value="1"/>
</dbReference>